<dbReference type="AlphaFoldDB" id="A0A5M9JSX5"/>
<dbReference type="Proteomes" id="UP000322873">
    <property type="component" value="Unassembled WGS sequence"/>
</dbReference>
<feature type="region of interest" description="Disordered" evidence="1">
    <location>
        <begin position="301"/>
        <end position="351"/>
    </location>
</feature>
<feature type="compositionally biased region" description="Acidic residues" evidence="1">
    <location>
        <begin position="339"/>
        <end position="351"/>
    </location>
</feature>
<feature type="compositionally biased region" description="Basic and acidic residues" evidence="1">
    <location>
        <begin position="435"/>
        <end position="445"/>
    </location>
</feature>
<comment type="caution">
    <text evidence="2">The sequence shown here is derived from an EMBL/GenBank/DDBJ whole genome shotgun (WGS) entry which is preliminary data.</text>
</comment>
<organism evidence="2 3">
    <name type="scientific">Monilinia fructicola</name>
    <name type="common">Brown rot fungus</name>
    <name type="synonym">Ciboria fructicola</name>
    <dbReference type="NCBI Taxonomy" id="38448"/>
    <lineage>
        <taxon>Eukaryota</taxon>
        <taxon>Fungi</taxon>
        <taxon>Dikarya</taxon>
        <taxon>Ascomycota</taxon>
        <taxon>Pezizomycotina</taxon>
        <taxon>Leotiomycetes</taxon>
        <taxon>Helotiales</taxon>
        <taxon>Sclerotiniaceae</taxon>
        <taxon>Monilinia</taxon>
    </lineage>
</organism>
<sequence>MDRRPQVITVPSYPSLLKHATSHSSPLSPLTPPRRLHQRSLLPSPPISPHFIKPAPPIPYPWIWRCHICHSVYRLGVTRRCLEDGHYFCSLPTPPPSPSPMSPSPSSISLPSLISIPKKKKKRRRQPRGCRAEFDYTGWEQYNQWRRETAAQKSASHALQTSHFGPPLKTNKDCYRDCDFPSECQTLQIQSAVTPKTRQKSEPELIFPISPMSTEERQRREDEREDQQLIFDIAATTPPGPHAPQEIPIPSNLPPVISSPDLSILVERERRKSLEAEKRGLEHEAQFIVSPLTSHTAFADVNYGGPHGSTPPKGKARDSGDGEHDQVRTDGLGVSYPPELDDLAGEEETDEAERGYVREFIRVKKRKSIAKIEQLTGLRLSEVQYGKMEGEVVDGQVGEGEGSTARRASVEIEEPPSSPLKMFYTIEDSDDGGDLDERIEPETRDNTCSPSKSYLIQKVDIPKTPSNSEPLKREEEKSTKKSERENEL</sequence>
<evidence type="ECO:0000313" key="2">
    <source>
        <dbReference type="EMBL" id="KAA8571797.1"/>
    </source>
</evidence>
<feature type="region of interest" description="Disordered" evidence="1">
    <location>
        <begin position="18"/>
        <end position="38"/>
    </location>
</feature>
<feature type="compositionally biased region" description="Pro residues" evidence="1">
    <location>
        <begin position="94"/>
        <end position="103"/>
    </location>
</feature>
<dbReference type="EMBL" id="VICG01000005">
    <property type="protein sequence ID" value="KAA8571797.1"/>
    <property type="molecule type" value="Genomic_DNA"/>
</dbReference>
<accession>A0A5M9JSX5</accession>
<gene>
    <name evidence="2" type="ORF">EYC84_001764</name>
</gene>
<reference evidence="2 3" key="1">
    <citation type="submission" date="2019-06" db="EMBL/GenBank/DDBJ databases">
        <title>Genome Sequence of the Brown Rot Fungal Pathogen Monilinia fructicola.</title>
        <authorList>
            <person name="De Miccolis Angelini R.M."/>
            <person name="Landi L."/>
            <person name="Abate D."/>
            <person name="Pollastro S."/>
            <person name="Romanazzi G."/>
            <person name="Faretra F."/>
        </authorList>
    </citation>
    <scope>NUCLEOTIDE SEQUENCE [LARGE SCALE GENOMIC DNA]</scope>
    <source>
        <strain evidence="2 3">Mfrc123</strain>
    </source>
</reference>
<feature type="compositionally biased region" description="Basic and acidic residues" evidence="1">
    <location>
        <begin position="315"/>
        <end position="328"/>
    </location>
</feature>
<evidence type="ECO:0000256" key="1">
    <source>
        <dbReference type="SAM" id="MobiDB-lite"/>
    </source>
</evidence>
<evidence type="ECO:0000313" key="3">
    <source>
        <dbReference type="Proteomes" id="UP000322873"/>
    </source>
</evidence>
<feature type="compositionally biased region" description="Basic and acidic residues" evidence="1">
    <location>
        <begin position="470"/>
        <end position="488"/>
    </location>
</feature>
<proteinExistence type="predicted"/>
<feature type="region of interest" description="Disordered" evidence="1">
    <location>
        <begin position="94"/>
        <end position="129"/>
    </location>
</feature>
<feature type="compositionally biased region" description="Basic residues" evidence="1">
    <location>
        <begin position="117"/>
        <end position="128"/>
    </location>
</feature>
<name>A0A5M9JSX5_MONFR</name>
<feature type="region of interest" description="Disordered" evidence="1">
    <location>
        <begin position="395"/>
        <end position="488"/>
    </location>
</feature>
<feature type="compositionally biased region" description="Low complexity" evidence="1">
    <location>
        <begin position="104"/>
        <end position="116"/>
    </location>
</feature>
<keyword evidence="3" id="KW-1185">Reference proteome</keyword>
<dbReference type="VEuPathDB" id="FungiDB:MFRU_035g00370"/>
<protein>
    <submittedName>
        <fullName evidence="2">Uncharacterized protein</fullName>
    </submittedName>
</protein>